<accession>A0A847RY91</accession>
<dbReference type="Proteomes" id="UP000587991">
    <property type="component" value="Unassembled WGS sequence"/>
</dbReference>
<proteinExistence type="predicted"/>
<protein>
    <submittedName>
        <fullName evidence="1">Uncharacterized protein</fullName>
    </submittedName>
</protein>
<evidence type="ECO:0000313" key="2">
    <source>
        <dbReference type="Proteomes" id="UP000587991"/>
    </source>
</evidence>
<evidence type="ECO:0000313" key="1">
    <source>
        <dbReference type="EMBL" id="NLR74691.1"/>
    </source>
</evidence>
<dbReference type="SUPFAM" id="SSF52540">
    <property type="entry name" value="P-loop containing nucleoside triphosphate hydrolases"/>
    <property type="match status" value="1"/>
</dbReference>
<reference evidence="1 2" key="1">
    <citation type="submission" date="2020-04" db="EMBL/GenBank/DDBJ databases">
        <title>Draft genome of Leeia sp. IMCC25680.</title>
        <authorList>
            <person name="Song J."/>
            <person name="Cho J.-C."/>
        </authorList>
    </citation>
    <scope>NUCLEOTIDE SEQUENCE [LARGE SCALE GENOMIC DNA]</scope>
    <source>
        <strain evidence="1 2">IMCC25680</strain>
    </source>
</reference>
<organism evidence="1 2">
    <name type="scientific">Leeia aquatica</name>
    <dbReference type="NCBI Taxonomy" id="2725557"/>
    <lineage>
        <taxon>Bacteria</taxon>
        <taxon>Pseudomonadati</taxon>
        <taxon>Pseudomonadota</taxon>
        <taxon>Betaproteobacteria</taxon>
        <taxon>Neisseriales</taxon>
        <taxon>Leeiaceae</taxon>
        <taxon>Leeia</taxon>
    </lineage>
</organism>
<dbReference type="InterPro" id="IPR027417">
    <property type="entry name" value="P-loop_NTPase"/>
</dbReference>
<dbReference type="EMBL" id="JABAIM010000001">
    <property type="protein sequence ID" value="NLR74691.1"/>
    <property type="molecule type" value="Genomic_DNA"/>
</dbReference>
<gene>
    <name evidence="1" type="ORF">HF682_05910</name>
</gene>
<dbReference type="RefSeq" id="WP_168876287.1">
    <property type="nucleotide sequence ID" value="NZ_JABAIM010000001.1"/>
</dbReference>
<name>A0A847RY91_9NEIS</name>
<sequence length="432" mass="48664">MKRTQDVFGMSSLILPDSYVDRGSLDGILTLLTKRNIHVAIRGPSKCGKSWLRQKVTPNALVVQCRHGFTNINIYETALAQLGIELPKESIIRHGSKEQKEGSITAGNDLIGKLSAKATIDTQTESSRKTEAVGLDVNNLQLVAKEIVKSGRRLIIEDVHYLSTEQREALSFDLKALWDLNCFATIVGVWGDANMFVSLNTDLSGRLEEISIEWSIEELFSIIENGSRSLNIQISKKIQTSLVGDAFGNAGLLQILLLKTLDEFKITQTQPHSKRLEDTSKYKDAAMHVAEQLNAVYLTFGERVAKGIRHRNDSTGIYAHAMEAIIKAPDKLHMSGIPVDYIYENSIKRQPRIQKSNLKTILSKIDSLQVDNHGRGLVVTYDRDKEWVLNVDRQLLFYRKYQTAQWPWENLISATVQQQLTSNNDPQLDLDF</sequence>
<dbReference type="AlphaFoldDB" id="A0A847RY91"/>
<comment type="caution">
    <text evidence="1">The sequence shown here is derived from an EMBL/GenBank/DDBJ whole genome shotgun (WGS) entry which is preliminary data.</text>
</comment>
<keyword evidence="2" id="KW-1185">Reference proteome</keyword>